<feature type="non-terminal residue" evidence="2">
    <location>
        <position position="217"/>
    </location>
</feature>
<dbReference type="Proteomes" id="UP000772434">
    <property type="component" value="Unassembled WGS sequence"/>
</dbReference>
<sequence>MQFFLFLYLSSCRFPYAMSYSVQSIALTFCIRVSRCLSFPDLAQHVPKHVSECPPSIDVILGSDLLKSLSAAVELVRAYPNSAQVLLIVTLNLQLPLFYFLCQSSQGFNAIQNSVETLRRLREQVVNVSAQASNHSTSAHSITFLNSHSSVLTNFLSMDYRHLAYKHVHAAIPFNDSLRSLAGPSFVPSSSVLPSAPTPVSYVKHEDSAIPFDDSLS</sequence>
<dbReference type="EMBL" id="JADNRY010001112">
    <property type="protein sequence ID" value="KAF9020984.1"/>
    <property type="molecule type" value="Genomic_DNA"/>
</dbReference>
<dbReference type="EMBL" id="JADNRY010000355">
    <property type="protein sequence ID" value="KAF9058732.1"/>
    <property type="molecule type" value="Genomic_DNA"/>
</dbReference>
<feature type="chain" id="PRO_5040712208" evidence="1">
    <location>
        <begin position="20"/>
        <end position="217"/>
    </location>
</feature>
<reference evidence="2" key="1">
    <citation type="submission" date="2020-11" db="EMBL/GenBank/DDBJ databases">
        <authorList>
            <consortium name="DOE Joint Genome Institute"/>
            <person name="Ahrendt S."/>
            <person name="Riley R."/>
            <person name="Andreopoulos W."/>
            <person name="Labutti K."/>
            <person name="Pangilinan J."/>
            <person name="Ruiz-Duenas F.J."/>
            <person name="Barrasa J.M."/>
            <person name="Sanchez-Garcia M."/>
            <person name="Camarero S."/>
            <person name="Miyauchi S."/>
            <person name="Serrano A."/>
            <person name="Linde D."/>
            <person name="Babiker R."/>
            <person name="Drula E."/>
            <person name="Ayuso-Fernandez I."/>
            <person name="Pacheco R."/>
            <person name="Padilla G."/>
            <person name="Ferreira P."/>
            <person name="Barriuso J."/>
            <person name="Kellner H."/>
            <person name="Castanera R."/>
            <person name="Alfaro M."/>
            <person name="Ramirez L."/>
            <person name="Pisabarro A.G."/>
            <person name="Kuo A."/>
            <person name="Tritt A."/>
            <person name="Lipzen A."/>
            <person name="He G."/>
            <person name="Yan M."/>
            <person name="Ng V."/>
            <person name="Cullen D."/>
            <person name="Martin F."/>
            <person name="Rosso M.-N."/>
            <person name="Henrissat B."/>
            <person name="Hibbett D."/>
            <person name="Martinez A.T."/>
            <person name="Grigoriev I.V."/>
        </authorList>
    </citation>
    <scope>NUCLEOTIDE SEQUENCE</scope>
    <source>
        <strain evidence="2">AH 40177</strain>
    </source>
</reference>
<accession>A0A9P5P052</accession>
<protein>
    <submittedName>
        <fullName evidence="2">Uncharacterized protein</fullName>
    </submittedName>
</protein>
<proteinExistence type="predicted"/>
<evidence type="ECO:0000256" key="1">
    <source>
        <dbReference type="SAM" id="SignalP"/>
    </source>
</evidence>
<dbReference type="AlphaFoldDB" id="A0A9P5P052"/>
<comment type="caution">
    <text evidence="2">The sequence shown here is derived from an EMBL/GenBank/DDBJ whole genome shotgun (WGS) entry which is preliminary data.</text>
</comment>
<keyword evidence="4" id="KW-1185">Reference proteome</keyword>
<keyword evidence="1" id="KW-0732">Signal</keyword>
<evidence type="ECO:0000313" key="3">
    <source>
        <dbReference type="EMBL" id="KAF9058732.1"/>
    </source>
</evidence>
<evidence type="ECO:0000313" key="4">
    <source>
        <dbReference type="Proteomes" id="UP000772434"/>
    </source>
</evidence>
<evidence type="ECO:0000313" key="2">
    <source>
        <dbReference type="EMBL" id="KAF9020984.1"/>
    </source>
</evidence>
<feature type="signal peptide" evidence="1">
    <location>
        <begin position="1"/>
        <end position="19"/>
    </location>
</feature>
<organism evidence="2 4">
    <name type="scientific">Rhodocollybia butyracea</name>
    <dbReference type="NCBI Taxonomy" id="206335"/>
    <lineage>
        <taxon>Eukaryota</taxon>
        <taxon>Fungi</taxon>
        <taxon>Dikarya</taxon>
        <taxon>Basidiomycota</taxon>
        <taxon>Agaricomycotina</taxon>
        <taxon>Agaricomycetes</taxon>
        <taxon>Agaricomycetidae</taxon>
        <taxon>Agaricales</taxon>
        <taxon>Marasmiineae</taxon>
        <taxon>Omphalotaceae</taxon>
        <taxon>Rhodocollybia</taxon>
    </lineage>
</organism>
<gene>
    <name evidence="3" type="ORF">BDP27DRAFT_1453804</name>
    <name evidence="2" type="ORF">BDP27DRAFT_1457805</name>
</gene>
<name>A0A9P5P052_9AGAR</name>